<dbReference type="AlphaFoldDB" id="A0A5N4CM87"/>
<reference evidence="1 2" key="1">
    <citation type="journal article" date="2019" name="Mol. Ecol. Resour.">
        <title>Improving Illumina assemblies with Hi-C and long reads: an example with the North African dromedary.</title>
        <authorList>
            <person name="Elbers J.P."/>
            <person name="Rogers M.F."/>
            <person name="Perelman P.L."/>
            <person name="Proskuryakova A.A."/>
            <person name="Serdyukova N.A."/>
            <person name="Johnson W.E."/>
            <person name="Horin P."/>
            <person name="Corander J."/>
            <person name="Murphy D."/>
            <person name="Burger P.A."/>
        </authorList>
    </citation>
    <scope>NUCLEOTIDE SEQUENCE [LARGE SCALE GENOMIC DNA]</scope>
    <source>
        <strain evidence="1">Drom800</strain>
        <tissue evidence="1">Blood</tissue>
    </source>
</reference>
<evidence type="ECO:0000313" key="1">
    <source>
        <dbReference type="EMBL" id="KAB1260039.1"/>
    </source>
</evidence>
<dbReference type="EMBL" id="JWIN03000022">
    <property type="protein sequence ID" value="KAB1260039.1"/>
    <property type="molecule type" value="Genomic_DNA"/>
</dbReference>
<organism evidence="1 2">
    <name type="scientific">Camelus dromedarius</name>
    <name type="common">Dromedary</name>
    <name type="synonym">Arabian camel</name>
    <dbReference type="NCBI Taxonomy" id="9838"/>
    <lineage>
        <taxon>Eukaryota</taxon>
        <taxon>Metazoa</taxon>
        <taxon>Chordata</taxon>
        <taxon>Craniata</taxon>
        <taxon>Vertebrata</taxon>
        <taxon>Euteleostomi</taxon>
        <taxon>Mammalia</taxon>
        <taxon>Eutheria</taxon>
        <taxon>Laurasiatheria</taxon>
        <taxon>Artiodactyla</taxon>
        <taxon>Tylopoda</taxon>
        <taxon>Camelidae</taxon>
        <taxon>Camelus</taxon>
    </lineage>
</organism>
<keyword evidence="2" id="KW-1185">Reference proteome</keyword>
<dbReference type="Proteomes" id="UP000299084">
    <property type="component" value="Unassembled WGS sequence"/>
</dbReference>
<sequence length="344" mass="37109">MASPGLLASRPLSLPEGLKLLPISSVEPHGTAWVHLGEGHLAGQGRLRELLHISNLPVSPRSPAHLEGEVSLADIHSRLAVVRVQVEQEVICRGGGVSRSRKGPTLVADEVQRVAWLAPHDAQAQLGTQEFLQGRNRCCHALSKLLAEAQCVQTQACAGLWGAAEVRWNLAEPTFTQGTYTGLRVSPPSRTGTRMTTDFHSAAGHICLVHWKDRAAGHTHARPSRLRVWPSIPSGPALPEQPLGMTLLSSMEKEVFPTIPGPPGRCGHSHFIQIGQARPEILTKNIKPGRGREPSHSLESLSTPRFAQVEMGAWSSLPASRMSPCPSSSPVCWPPLSRLPLVAM</sequence>
<gene>
    <name evidence="1" type="ORF">Cadr_000025363</name>
</gene>
<protein>
    <submittedName>
        <fullName evidence="1">Uncharacterized protein</fullName>
    </submittedName>
</protein>
<accession>A0A5N4CM87</accession>
<name>A0A5N4CM87_CAMDR</name>
<comment type="caution">
    <text evidence="1">The sequence shown here is derived from an EMBL/GenBank/DDBJ whole genome shotgun (WGS) entry which is preliminary data.</text>
</comment>
<evidence type="ECO:0000313" key="2">
    <source>
        <dbReference type="Proteomes" id="UP000299084"/>
    </source>
</evidence>
<proteinExistence type="predicted"/>